<dbReference type="AlphaFoldDB" id="A0A2M9D8D5"/>
<comment type="caution">
    <text evidence="3">The sequence shown here is derived from an EMBL/GenBank/DDBJ whole genome shotgun (WGS) entry which is preliminary data.</text>
</comment>
<evidence type="ECO:0000313" key="4">
    <source>
        <dbReference type="Proteomes" id="UP000231742"/>
    </source>
</evidence>
<evidence type="ECO:0000259" key="2">
    <source>
        <dbReference type="PROSITE" id="PS51352"/>
    </source>
</evidence>
<dbReference type="EMBL" id="PGFH01000001">
    <property type="protein sequence ID" value="PJJ81898.1"/>
    <property type="molecule type" value="Genomic_DNA"/>
</dbReference>
<dbReference type="PROSITE" id="PS51352">
    <property type="entry name" value="THIOREDOXIN_2"/>
    <property type="match status" value="1"/>
</dbReference>
<dbReference type="SUPFAM" id="SSF52833">
    <property type="entry name" value="Thioredoxin-like"/>
    <property type="match status" value="1"/>
</dbReference>
<dbReference type="InterPro" id="IPR012336">
    <property type="entry name" value="Thioredoxin-like_fold"/>
</dbReference>
<dbReference type="Pfam" id="PF13462">
    <property type="entry name" value="Thioredoxin_4"/>
    <property type="match status" value="1"/>
</dbReference>
<dbReference type="OrthoDB" id="117402at2"/>
<dbReference type="Proteomes" id="UP000231742">
    <property type="component" value="Unassembled WGS sequence"/>
</dbReference>
<organism evidence="3 4">
    <name type="scientific">Salinibacterium amurskyense</name>
    <dbReference type="NCBI Taxonomy" id="205941"/>
    <lineage>
        <taxon>Bacteria</taxon>
        <taxon>Bacillati</taxon>
        <taxon>Actinomycetota</taxon>
        <taxon>Actinomycetes</taxon>
        <taxon>Micrococcales</taxon>
        <taxon>Microbacteriaceae</taxon>
        <taxon>Salinibacterium</taxon>
    </lineage>
</organism>
<sequence>MKKALLPTFAALGILALVAAFVFVYVTAKNADSETASSTGSQELASTVASDSNYVDNVGTDAVTIVEFLDFECGACGQFYPYVEAMREVYEGDINYVVRYFPLPSHLNSMDAAIAAEAAAQQGEFEAMYQRLFETQGDWAGGTPPQTDAFRALAEEIGLDMDAYDAAVADPATQARVEADFDAGVELGVNSTPTFFVNDEYIETSRLENLPEAVDAAVKG</sequence>
<evidence type="ECO:0000256" key="1">
    <source>
        <dbReference type="ARBA" id="ARBA00005791"/>
    </source>
</evidence>
<dbReference type="RefSeq" id="WP_100388547.1">
    <property type="nucleotide sequence ID" value="NZ_BMZU01000001.1"/>
</dbReference>
<dbReference type="InterPro" id="IPR013766">
    <property type="entry name" value="Thioredoxin_domain"/>
</dbReference>
<dbReference type="Gene3D" id="3.40.30.10">
    <property type="entry name" value="Glutaredoxin"/>
    <property type="match status" value="1"/>
</dbReference>
<evidence type="ECO:0000313" key="3">
    <source>
        <dbReference type="EMBL" id="PJJ81898.1"/>
    </source>
</evidence>
<protein>
    <submittedName>
        <fullName evidence="3">Protein-disulfide isomerase</fullName>
    </submittedName>
</protein>
<reference evidence="3 4" key="1">
    <citation type="submission" date="2017-11" db="EMBL/GenBank/DDBJ databases">
        <title>Genomic Encyclopedia of Archaeal and Bacterial Type Strains, Phase II (KMG-II): From Individual Species to Whole Genera.</title>
        <authorList>
            <person name="Goeker M."/>
        </authorList>
    </citation>
    <scope>NUCLEOTIDE SEQUENCE [LARGE SCALE GENOMIC DNA]</scope>
    <source>
        <strain evidence="3 4">DSM 16400</strain>
    </source>
</reference>
<accession>A0A2M9D8D5</accession>
<dbReference type="PANTHER" id="PTHR13887:SF56">
    <property type="entry name" value="THIOREDOXIN-LIKE REDUCTASE RV2466C"/>
    <property type="match status" value="1"/>
</dbReference>
<gene>
    <name evidence="3" type="ORF">CLV85_1083</name>
</gene>
<dbReference type="InterPro" id="IPR036249">
    <property type="entry name" value="Thioredoxin-like_sf"/>
</dbReference>
<comment type="similarity">
    <text evidence="1">Belongs to the thioredoxin family. DsbA subfamily.</text>
</comment>
<proteinExistence type="inferred from homology"/>
<dbReference type="GO" id="GO:0016853">
    <property type="term" value="F:isomerase activity"/>
    <property type="evidence" value="ECO:0007669"/>
    <property type="project" value="UniProtKB-KW"/>
</dbReference>
<keyword evidence="3" id="KW-0413">Isomerase</keyword>
<feature type="domain" description="Thioredoxin" evidence="2">
    <location>
        <begin position="24"/>
        <end position="219"/>
    </location>
</feature>
<keyword evidence="4" id="KW-1185">Reference proteome</keyword>
<name>A0A2M9D8D5_9MICO</name>
<dbReference type="PANTHER" id="PTHR13887">
    <property type="entry name" value="GLUTATHIONE S-TRANSFERASE KAPPA"/>
    <property type="match status" value="1"/>
</dbReference>